<keyword evidence="2" id="KW-0067">ATP-binding</keyword>
<dbReference type="GO" id="GO:0016020">
    <property type="term" value="C:membrane"/>
    <property type="evidence" value="ECO:0007669"/>
    <property type="project" value="TreeGrafter"/>
</dbReference>
<keyword evidence="4" id="KW-1185">Reference proteome</keyword>
<sequence length="119" mass="13240">GGSVAYSPRTPWGGNATLRENILLGNKMTRKGHHTFRYIIHVCLLERYLEMLPHCELIEIGEKGANLSVKARVFNIARAAYSRSDIVLLDDPLSAVGAHARRAILDNCIFNVFILVTHA</sequence>
<name>A0A167XHW5_9AGAM</name>
<evidence type="ECO:0000256" key="1">
    <source>
        <dbReference type="ARBA" id="ARBA00022741"/>
    </source>
</evidence>
<keyword evidence="1" id="KW-0547">Nucleotide-binding</keyword>
<dbReference type="GO" id="GO:0042626">
    <property type="term" value="F:ATPase-coupled transmembrane transporter activity"/>
    <property type="evidence" value="ECO:0007669"/>
    <property type="project" value="TreeGrafter"/>
</dbReference>
<dbReference type="InterPro" id="IPR050173">
    <property type="entry name" value="ABC_transporter_C-like"/>
</dbReference>
<feature type="non-terminal residue" evidence="3">
    <location>
        <position position="1"/>
    </location>
</feature>
<protein>
    <recommendedName>
        <fullName evidence="5">P-loop containing nucleoside triphosphate hydrolase protein</fullName>
    </recommendedName>
</protein>
<dbReference type="EMBL" id="KV417757">
    <property type="protein sequence ID" value="KZP07235.1"/>
    <property type="molecule type" value="Genomic_DNA"/>
</dbReference>
<dbReference type="SUPFAM" id="SSF52540">
    <property type="entry name" value="P-loop containing nucleoside triphosphate hydrolases"/>
    <property type="match status" value="1"/>
</dbReference>
<gene>
    <name evidence="3" type="ORF">FIBSPDRAFT_715912</name>
</gene>
<evidence type="ECO:0000313" key="3">
    <source>
        <dbReference type="EMBL" id="KZP07235.1"/>
    </source>
</evidence>
<evidence type="ECO:0000256" key="2">
    <source>
        <dbReference type="ARBA" id="ARBA00022840"/>
    </source>
</evidence>
<evidence type="ECO:0000313" key="4">
    <source>
        <dbReference type="Proteomes" id="UP000076532"/>
    </source>
</evidence>
<dbReference type="Proteomes" id="UP000076532">
    <property type="component" value="Unassembled WGS sequence"/>
</dbReference>
<reference evidence="3 4" key="1">
    <citation type="journal article" date="2016" name="Mol. Biol. Evol.">
        <title>Comparative Genomics of Early-Diverging Mushroom-Forming Fungi Provides Insights into the Origins of Lignocellulose Decay Capabilities.</title>
        <authorList>
            <person name="Nagy L.G."/>
            <person name="Riley R."/>
            <person name="Tritt A."/>
            <person name="Adam C."/>
            <person name="Daum C."/>
            <person name="Floudas D."/>
            <person name="Sun H."/>
            <person name="Yadav J.S."/>
            <person name="Pangilinan J."/>
            <person name="Larsson K.H."/>
            <person name="Matsuura K."/>
            <person name="Barry K."/>
            <person name="Labutti K."/>
            <person name="Kuo R."/>
            <person name="Ohm R.A."/>
            <person name="Bhattacharya S.S."/>
            <person name="Shirouzu T."/>
            <person name="Yoshinaga Y."/>
            <person name="Martin F.M."/>
            <person name="Grigoriev I.V."/>
            <person name="Hibbett D.S."/>
        </authorList>
    </citation>
    <scope>NUCLEOTIDE SEQUENCE [LARGE SCALE GENOMIC DNA]</scope>
    <source>
        <strain evidence="3 4">CBS 109695</strain>
    </source>
</reference>
<accession>A0A167XHW5</accession>
<dbReference type="PANTHER" id="PTHR24223">
    <property type="entry name" value="ATP-BINDING CASSETTE SUB-FAMILY C"/>
    <property type="match status" value="1"/>
</dbReference>
<dbReference type="OrthoDB" id="6500128at2759"/>
<feature type="non-terminal residue" evidence="3">
    <location>
        <position position="119"/>
    </location>
</feature>
<dbReference type="STRING" id="436010.A0A167XHW5"/>
<dbReference type="AlphaFoldDB" id="A0A167XHW5"/>
<organism evidence="3 4">
    <name type="scientific">Athelia psychrophila</name>
    <dbReference type="NCBI Taxonomy" id="1759441"/>
    <lineage>
        <taxon>Eukaryota</taxon>
        <taxon>Fungi</taxon>
        <taxon>Dikarya</taxon>
        <taxon>Basidiomycota</taxon>
        <taxon>Agaricomycotina</taxon>
        <taxon>Agaricomycetes</taxon>
        <taxon>Agaricomycetidae</taxon>
        <taxon>Atheliales</taxon>
        <taxon>Atheliaceae</taxon>
        <taxon>Athelia</taxon>
    </lineage>
</organism>
<dbReference type="GO" id="GO:0005524">
    <property type="term" value="F:ATP binding"/>
    <property type="evidence" value="ECO:0007669"/>
    <property type="project" value="UniProtKB-KW"/>
</dbReference>
<proteinExistence type="predicted"/>
<evidence type="ECO:0008006" key="5">
    <source>
        <dbReference type="Google" id="ProtNLM"/>
    </source>
</evidence>
<dbReference type="InterPro" id="IPR027417">
    <property type="entry name" value="P-loop_NTPase"/>
</dbReference>
<dbReference type="Gene3D" id="3.40.50.300">
    <property type="entry name" value="P-loop containing nucleotide triphosphate hydrolases"/>
    <property type="match status" value="1"/>
</dbReference>